<feature type="compositionally biased region" description="Polar residues" evidence="1">
    <location>
        <begin position="97"/>
        <end position="112"/>
    </location>
</feature>
<name>A0ABP4FRZ8_9PSEU</name>
<reference evidence="3" key="1">
    <citation type="journal article" date="2019" name="Int. J. Syst. Evol. Microbiol.">
        <title>The Global Catalogue of Microorganisms (GCM) 10K type strain sequencing project: providing services to taxonomists for standard genome sequencing and annotation.</title>
        <authorList>
            <consortium name="The Broad Institute Genomics Platform"/>
            <consortium name="The Broad Institute Genome Sequencing Center for Infectious Disease"/>
            <person name="Wu L."/>
            <person name="Ma J."/>
        </authorList>
    </citation>
    <scope>NUCLEOTIDE SEQUENCE [LARGE SCALE GENOMIC DNA]</scope>
    <source>
        <strain evidence="3">JCM 13022</strain>
    </source>
</reference>
<gene>
    <name evidence="2" type="ORF">GCM10009675_06260</name>
</gene>
<accession>A0ABP4FRZ8</accession>
<evidence type="ECO:0000256" key="1">
    <source>
        <dbReference type="SAM" id="MobiDB-lite"/>
    </source>
</evidence>
<feature type="region of interest" description="Disordered" evidence="1">
    <location>
        <begin position="20"/>
        <end position="113"/>
    </location>
</feature>
<evidence type="ECO:0000313" key="3">
    <source>
        <dbReference type="Proteomes" id="UP001500467"/>
    </source>
</evidence>
<sequence length="137" mass="13890">MTPHALPDASTRPVIAPSVQRAIEEAEGAPPVHLGVLNPTSDTDPYQPQQQTDGAAEPDGVQTSHLIGEECATGGEVRRNGTGWECTAIDGGVTEPGASSSEGESYGFTDTSEAAKNASGAEAAVAGRNLGCQLASE</sequence>
<proteinExistence type="predicted"/>
<protein>
    <submittedName>
        <fullName evidence="2">Uncharacterized protein</fullName>
    </submittedName>
</protein>
<dbReference type="EMBL" id="BAAALM010000002">
    <property type="protein sequence ID" value="GAA1194203.1"/>
    <property type="molecule type" value="Genomic_DNA"/>
</dbReference>
<comment type="caution">
    <text evidence="2">The sequence shown here is derived from an EMBL/GenBank/DDBJ whole genome shotgun (WGS) entry which is preliminary data.</text>
</comment>
<keyword evidence="3" id="KW-1185">Reference proteome</keyword>
<feature type="compositionally biased region" description="Low complexity" evidence="1">
    <location>
        <begin position="39"/>
        <end position="53"/>
    </location>
</feature>
<dbReference type="Proteomes" id="UP001500467">
    <property type="component" value="Unassembled WGS sequence"/>
</dbReference>
<organism evidence="2 3">
    <name type="scientific">Prauserella alba</name>
    <dbReference type="NCBI Taxonomy" id="176898"/>
    <lineage>
        <taxon>Bacteria</taxon>
        <taxon>Bacillati</taxon>
        <taxon>Actinomycetota</taxon>
        <taxon>Actinomycetes</taxon>
        <taxon>Pseudonocardiales</taxon>
        <taxon>Pseudonocardiaceae</taxon>
        <taxon>Prauserella</taxon>
    </lineage>
</organism>
<evidence type="ECO:0000313" key="2">
    <source>
        <dbReference type="EMBL" id="GAA1194203.1"/>
    </source>
</evidence>
<dbReference type="RefSeq" id="WP_253854026.1">
    <property type="nucleotide sequence ID" value="NZ_BAAALM010000002.1"/>
</dbReference>